<evidence type="ECO:0000256" key="1">
    <source>
        <dbReference type="SAM" id="Phobius"/>
    </source>
</evidence>
<keyword evidence="1" id="KW-1133">Transmembrane helix</keyword>
<reference evidence="3 4" key="1">
    <citation type="submission" date="2023-05" db="EMBL/GenBank/DDBJ databases">
        <title>A new hyperthermophilic archaea 'Ignisphaera cupida' sp. nov. and description of the family 'Ignisphaeraceae' fam. nov.</title>
        <authorList>
            <person name="Podosokorskaya O.A."/>
            <person name="Elcheninov A.G."/>
            <person name="Klukina A."/>
            <person name="Merkel A.Y."/>
        </authorList>
    </citation>
    <scope>NUCLEOTIDE SEQUENCE [LARGE SCALE GENOMIC DNA]</scope>
    <source>
        <strain evidence="3 4">4213-co</strain>
    </source>
</reference>
<protein>
    <submittedName>
        <fullName evidence="3">MarR family transcriptional regulator</fullName>
    </submittedName>
</protein>
<organism evidence="3 4">
    <name type="scientific">Ignisphaera cupida</name>
    <dbReference type="NCBI Taxonomy" id="3050454"/>
    <lineage>
        <taxon>Archaea</taxon>
        <taxon>Thermoproteota</taxon>
        <taxon>Thermoprotei</taxon>
        <taxon>Desulfurococcales</taxon>
        <taxon>Desulfurococcaceae</taxon>
        <taxon>Ignisphaera</taxon>
    </lineage>
</organism>
<gene>
    <name evidence="3" type="ORF">QPL79_06265</name>
</gene>
<dbReference type="EMBL" id="JASNVW010000003">
    <property type="protein sequence ID" value="MDK6028963.1"/>
    <property type="molecule type" value="Genomic_DNA"/>
</dbReference>
<dbReference type="SUPFAM" id="SSF46785">
    <property type="entry name" value="Winged helix' DNA-binding domain"/>
    <property type="match status" value="1"/>
</dbReference>
<feature type="domain" description="HTH marR-type" evidence="2">
    <location>
        <begin position="41"/>
        <end position="88"/>
    </location>
</feature>
<dbReference type="GO" id="GO:0006355">
    <property type="term" value="P:regulation of DNA-templated transcription"/>
    <property type="evidence" value="ECO:0007669"/>
    <property type="project" value="UniProtKB-ARBA"/>
</dbReference>
<keyword evidence="1" id="KW-0472">Membrane</keyword>
<dbReference type="Gene3D" id="1.10.10.10">
    <property type="entry name" value="Winged helix-like DNA-binding domain superfamily/Winged helix DNA-binding domain"/>
    <property type="match status" value="1"/>
</dbReference>
<evidence type="ECO:0000313" key="4">
    <source>
        <dbReference type="Proteomes" id="UP001529235"/>
    </source>
</evidence>
<dbReference type="Pfam" id="PF01047">
    <property type="entry name" value="MarR"/>
    <property type="match status" value="1"/>
</dbReference>
<evidence type="ECO:0000313" key="3">
    <source>
        <dbReference type="EMBL" id="MDK6028963.1"/>
    </source>
</evidence>
<dbReference type="Proteomes" id="UP001529235">
    <property type="component" value="Unassembled WGS sequence"/>
</dbReference>
<feature type="transmembrane region" description="Helical" evidence="1">
    <location>
        <begin position="264"/>
        <end position="281"/>
    </location>
</feature>
<dbReference type="InterPro" id="IPR036390">
    <property type="entry name" value="WH_DNA-bd_sf"/>
</dbReference>
<dbReference type="InterPro" id="IPR000835">
    <property type="entry name" value="HTH_MarR-typ"/>
</dbReference>
<dbReference type="InterPro" id="IPR036388">
    <property type="entry name" value="WH-like_DNA-bd_sf"/>
</dbReference>
<keyword evidence="1" id="KW-0812">Transmembrane</keyword>
<comment type="caution">
    <text evidence="3">The sequence shown here is derived from an EMBL/GenBank/DDBJ whole genome shotgun (WGS) entry which is preliminary data.</text>
</comment>
<evidence type="ECO:0000259" key="2">
    <source>
        <dbReference type="Pfam" id="PF01047"/>
    </source>
</evidence>
<proteinExistence type="predicted"/>
<accession>A0ABD4Z7R1</accession>
<sequence length="308" mass="34300">MSGFDGETALKVGRDLSFFNSRLQMLRELDSVIDFARGYLQLRIVLCLGSRNSLSTRDIASLLSERQKSVVDAIRKLVAKGLVARESDGGVDLYKLSDSGLEFYRKLQSIVGDGYRYRVSREERREMVLDIASEMTRYTHLADAIIAIATSKNGELTLADIADAMKLGVDRARTYMEMFSERRGGVRVFKRVEKTSKLLAALAKILRPLKINIKTTTISYRITDEGLAIFYRQPYYLKYKKSLASKIATKVFGSAHPRIVLKKMTLMMLAASLVTSLAALATVTPVAIALCGSMTFATSLLYIGYKAV</sequence>
<dbReference type="RefSeq" id="WP_285273947.1">
    <property type="nucleotide sequence ID" value="NZ_JASNVW010000003.1"/>
</dbReference>
<keyword evidence="4" id="KW-1185">Reference proteome</keyword>
<name>A0ABD4Z7R1_9CREN</name>
<dbReference type="AlphaFoldDB" id="A0ABD4Z7R1"/>